<comment type="caution">
    <text evidence="7">The sequence shown here is derived from an EMBL/GenBank/DDBJ whole genome shotgun (WGS) entry which is preliminary data.</text>
</comment>
<dbReference type="SUPFAM" id="SSF53850">
    <property type="entry name" value="Periplasmic binding protein-like II"/>
    <property type="match status" value="1"/>
</dbReference>
<dbReference type="PANTHER" id="PTHR30085">
    <property type="entry name" value="AMINO ACID ABC TRANSPORTER PERMEASE"/>
    <property type="match status" value="1"/>
</dbReference>
<feature type="domain" description="Ionotropic glutamate receptor C-terminal" evidence="6">
    <location>
        <begin position="64"/>
        <end position="279"/>
    </location>
</feature>
<dbReference type="GO" id="GO:0005576">
    <property type="term" value="C:extracellular region"/>
    <property type="evidence" value="ECO:0007669"/>
    <property type="project" value="TreeGrafter"/>
</dbReference>
<feature type="chain" id="PRO_5032810849" evidence="4">
    <location>
        <begin position="24"/>
        <end position="299"/>
    </location>
</feature>
<keyword evidence="3 4" id="KW-0732">Signal</keyword>
<evidence type="ECO:0000259" key="6">
    <source>
        <dbReference type="SMART" id="SM00079"/>
    </source>
</evidence>
<name>A0A848K6H0_9NOCA</name>
<dbReference type="CDD" id="cd13690">
    <property type="entry name" value="PBP2_GluB"/>
    <property type="match status" value="1"/>
</dbReference>
<dbReference type="EMBL" id="VCQU01000001">
    <property type="protein sequence ID" value="NMN94131.1"/>
    <property type="molecule type" value="Genomic_DNA"/>
</dbReference>
<dbReference type="InterPro" id="IPR001638">
    <property type="entry name" value="Solute-binding_3/MltF_N"/>
</dbReference>
<protein>
    <submittedName>
        <fullName evidence="7">Glutamate ABC transporter substrate-binding protein</fullName>
    </submittedName>
</protein>
<dbReference type="PROSITE" id="PS51257">
    <property type="entry name" value="PROKAR_LIPOPROTEIN"/>
    <property type="match status" value="1"/>
</dbReference>
<keyword evidence="8" id="KW-1185">Reference proteome</keyword>
<dbReference type="GO" id="GO:0030288">
    <property type="term" value="C:outer membrane-bounded periplasmic space"/>
    <property type="evidence" value="ECO:0007669"/>
    <property type="project" value="TreeGrafter"/>
</dbReference>
<dbReference type="AlphaFoldDB" id="A0A848K6H0"/>
<comment type="similarity">
    <text evidence="1">Belongs to the bacterial solute-binding protein 3 family.</text>
</comment>
<dbReference type="SMART" id="SM00062">
    <property type="entry name" value="PBPb"/>
    <property type="match status" value="1"/>
</dbReference>
<evidence type="ECO:0000256" key="1">
    <source>
        <dbReference type="ARBA" id="ARBA00010333"/>
    </source>
</evidence>
<evidence type="ECO:0000313" key="8">
    <source>
        <dbReference type="Proteomes" id="UP000535543"/>
    </source>
</evidence>
<dbReference type="InterPro" id="IPR001320">
    <property type="entry name" value="Iontro_rcpt_C"/>
</dbReference>
<evidence type="ECO:0000259" key="5">
    <source>
        <dbReference type="SMART" id="SM00062"/>
    </source>
</evidence>
<keyword evidence="2" id="KW-0813">Transport</keyword>
<dbReference type="InterPro" id="IPR051455">
    <property type="entry name" value="Bact_solute-bind_prot3"/>
</dbReference>
<dbReference type="PANTHER" id="PTHR30085:SF6">
    <property type="entry name" value="ABC TRANSPORTER GLUTAMINE-BINDING PROTEIN GLNH"/>
    <property type="match status" value="1"/>
</dbReference>
<organism evidence="7 8">
    <name type="scientific">Antrihabitans stalactiti</name>
    <dbReference type="NCBI Taxonomy" id="2584121"/>
    <lineage>
        <taxon>Bacteria</taxon>
        <taxon>Bacillati</taxon>
        <taxon>Actinomycetota</taxon>
        <taxon>Actinomycetes</taxon>
        <taxon>Mycobacteriales</taxon>
        <taxon>Nocardiaceae</taxon>
        <taxon>Antrihabitans</taxon>
    </lineage>
</organism>
<evidence type="ECO:0000256" key="4">
    <source>
        <dbReference type="SAM" id="SignalP"/>
    </source>
</evidence>
<accession>A0A848K6H0</accession>
<evidence type="ECO:0000256" key="3">
    <source>
        <dbReference type="ARBA" id="ARBA00022729"/>
    </source>
</evidence>
<reference evidence="7 8" key="2">
    <citation type="submission" date="2020-06" db="EMBL/GenBank/DDBJ databases">
        <title>Antribacter stalactiti gen. nov., sp. nov., a new member of the family Nacardiaceae isolated from a cave.</title>
        <authorList>
            <person name="Kim I.S."/>
        </authorList>
    </citation>
    <scope>NUCLEOTIDE SEQUENCE [LARGE SCALE GENOMIC DNA]</scope>
    <source>
        <strain evidence="7 8">YC2-7</strain>
    </source>
</reference>
<dbReference type="Pfam" id="PF00497">
    <property type="entry name" value="SBP_bac_3"/>
    <property type="match status" value="1"/>
</dbReference>
<dbReference type="Proteomes" id="UP000535543">
    <property type="component" value="Unassembled WGS sequence"/>
</dbReference>
<dbReference type="GO" id="GO:0016020">
    <property type="term" value="C:membrane"/>
    <property type="evidence" value="ECO:0007669"/>
    <property type="project" value="InterPro"/>
</dbReference>
<dbReference type="RefSeq" id="WP_169584820.1">
    <property type="nucleotide sequence ID" value="NZ_VCQU01000001.1"/>
</dbReference>
<feature type="domain" description="Solute-binding protein family 3/N-terminal" evidence="5">
    <location>
        <begin position="64"/>
        <end position="288"/>
    </location>
</feature>
<dbReference type="Gene3D" id="3.40.190.10">
    <property type="entry name" value="Periplasmic binding protein-like II"/>
    <property type="match status" value="2"/>
</dbReference>
<dbReference type="GO" id="GO:0006865">
    <property type="term" value="P:amino acid transport"/>
    <property type="evidence" value="ECO:0007669"/>
    <property type="project" value="TreeGrafter"/>
</dbReference>
<dbReference type="SMART" id="SM00079">
    <property type="entry name" value="PBPe"/>
    <property type="match status" value="1"/>
</dbReference>
<sequence>MKYRFRSAVIGVAVAALALSACGKEGSPDSDKGTGSGTEPTYTVASDVALAGSPTFDKIKQAGTINVGVKFDQPGLGQKPAGSNTPRGFDIEIAEMLAASLGLKPEQIKFTETVSANREPFLQNGTVDLVVATYTINDKRKAVVDFAGPYYIAGQDLLVKESNTDITGPDSLGGKKVCSVDGSTPAQRIKTDYPTADLITFDTYSKCVEQLSSGQVDAVTTDDAILRGYAAAQPGVFKVVGKPFSKEPYGIGLPKGDNALRAFLNDALEKHEQNGDWNKAFEYTLGSTDGVTPPPVDRY</sequence>
<evidence type="ECO:0000313" key="7">
    <source>
        <dbReference type="EMBL" id="NMN94131.1"/>
    </source>
</evidence>
<evidence type="ECO:0000256" key="2">
    <source>
        <dbReference type="ARBA" id="ARBA00022448"/>
    </source>
</evidence>
<gene>
    <name evidence="7" type="ORF">FGL95_03655</name>
</gene>
<dbReference type="GO" id="GO:0015276">
    <property type="term" value="F:ligand-gated monoatomic ion channel activity"/>
    <property type="evidence" value="ECO:0007669"/>
    <property type="project" value="InterPro"/>
</dbReference>
<feature type="signal peptide" evidence="4">
    <location>
        <begin position="1"/>
        <end position="23"/>
    </location>
</feature>
<proteinExistence type="inferred from homology"/>
<reference evidence="7 8" key="1">
    <citation type="submission" date="2019-05" db="EMBL/GenBank/DDBJ databases">
        <authorList>
            <person name="Lee S.D."/>
        </authorList>
    </citation>
    <scope>NUCLEOTIDE SEQUENCE [LARGE SCALE GENOMIC DNA]</scope>
    <source>
        <strain evidence="7 8">YC2-7</strain>
    </source>
</reference>